<evidence type="ECO:0000256" key="16">
    <source>
        <dbReference type="HAMAP-Rule" id="MF_00037"/>
    </source>
</evidence>
<evidence type="ECO:0000256" key="3">
    <source>
        <dbReference type="ARBA" id="ARBA00004496"/>
    </source>
</evidence>
<dbReference type="InterPro" id="IPR006094">
    <property type="entry name" value="Oxid_FAD_bind_N"/>
</dbReference>
<dbReference type="GO" id="GO:0051301">
    <property type="term" value="P:cell division"/>
    <property type="evidence" value="ECO:0007669"/>
    <property type="project" value="UniProtKB-KW"/>
</dbReference>
<dbReference type="InterPro" id="IPR016167">
    <property type="entry name" value="FAD-bd_PCMH_sub1"/>
</dbReference>
<dbReference type="Pfam" id="PF01565">
    <property type="entry name" value="FAD_binding_4"/>
    <property type="match status" value="1"/>
</dbReference>
<keyword evidence="7 16" id="KW-0285">Flavoprotein</keyword>
<evidence type="ECO:0000256" key="1">
    <source>
        <dbReference type="ARBA" id="ARBA00001974"/>
    </source>
</evidence>
<keyword evidence="9 16" id="KW-0521">NADP</keyword>
<dbReference type="PANTHER" id="PTHR21071:SF4">
    <property type="entry name" value="UDP-N-ACETYLENOLPYRUVOYLGLUCOSAMINE REDUCTASE"/>
    <property type="match status" value="1"/>
</dbReference>
<reference evidence="18 19" key="1">
    <citation type="journal article" date="2014" name="PLoS ONE">
        <title>Rumen cellulosomics: divergent fiber-degrading strategies revealed by comparative genome-wide analysis of six ruminococcal strains.</title>
        <authorList>
            <person name="Dassa B."/>
            <person name="Borovok I."/>
            <person name="Ruimy-Israeli V."/>
            <person name="Lamed R."/>
            <person name="Flint H.J."/>
            <person name="Duncan S.H."/>
            <person name="Henrissat B."/>
            <person name="Coutinho P."/>
            <person name="Morrison M."/>
            <person name="Mosoni P."/>
            <person name="Yeoman C.J."/>
            <person name="White B.A."/>
            <person name="Bayer E.A."/>
        </authorList>
    </citation>
    <scope>NUCLEOTIDE SEQUENCE [LARGE SCALE GENOMIC DNA]</scope>
    <source>
        <strain evidence="18 19">007c</strain>
    </source>
</reference>
<keyword evidence="6 16" id="KW-0132">Cell division</keyword>
<evidence type="ECO:0000256" key="5">
    <source>
        <dbReference type="ARBA" id="ARBA00022490"/>
    </source>
</evidence>
<dbReference type="OrthoDB" id="9804753at2"/>
<keyword evidence="10 16" id="KW-0133">Cell shape</keyword>
<dbReference type="Gene3D" id="3.30.43.10">
    <property type="entry name" value="Uridine Diphospho-n-acetylenolpyruvylglucosamine Reductase, domain 2"/>
    <property type="match status" value="1"/>
</dbReference>
<dbReference type="Gene3D" id="3.30.465.10">
    <property type="match status" value="1"/>
</dbReference>
<dbReference type="EMBL" id="ATAX01000023">
    <property type="protein sequence ID" value="EWM53849.1"/>
    <property type="molecule type" value="Genomic_DNA"/>
</dbReference>
<dbReference type="EC" id="1.3.1.98" evidence="16"/>
<evidence type="ECO:0000256" key="10">
    <source>
        <dbReference type="ARBA" id="ARBA00022960"/>
    </source>
</evidence>
<evidence type="ECO:0000259" key="17">
    <source>
        <dbReference type="PROSITE" id="PS51387"/>
    </source>
</evidence>
<keyword evidence="19" id="KW-1185">Reference proteome</keyword>
<name>W7UQX2_RUMFL</name>
<evidence type="ECO:0000256" key="11">
    <source>
        <dbReference type="ARBA" id="ARBA00022984"/>
    </source>
</evidence>
<dbReference type="HAMAP" id="MF_00037">
    <property type="entry name" value="MurB"/>
    <property type="match status" value="1"/>
</dbReference>
<dbReference type="InterPro" id="IPR036635">
    <property type="entry name" value="MurB_C_sf"/>
</dbReference>
<dbReference type="GO" id="GO:0071949">
    <property type="term" value="F:FAD binding"/>
    <property type="evidence" value="ECO:0007669"/>
    <property type="project" value="InterPro"/>
</dbReference>
<feature type="active site" evidence="16">
    <location>
        <position position="310"/>
    </location>
</feature>
<comment type="caution">
    <text evidence="18">The sequence shown here is derived from an EMBL/GenBank/DDBJ whole genome shotgun (WGS) entry which is preliminary data.</text>
</comment>
<dbReference type="AlphaFoldDB" id="W7UQX2"/>
<dbReference type="InterPro" id="IPR011601">
    <property type="entry name" value="MurB_C"/>
</dbReference>
<dbReference type="SUPFAM" id="SSF56194">
    <property type="entry name" value="Uridine diphospho-N-Acetylenolpyruvylglucosamine reductase, MurB, C-terminal domain"/>
    <property type="match status" value="1"/>
</dbReference>
<dbReference type="NCBIfam" id="NF010480">
    <property type="entry name" value="PRK13905.1"/>
    <property type="match status" value="1"/>
</dbReference>
<organism evidence="18 19">
    <name type="scientific">Ruminococcus flavefaciens 007c</name>
    <dbReference type="NCBI Taxonomy" id="1341157"/>
    <lineage>
        <taxon>Bacteria</taxon>
        <taxon>Bacillati</taxon>
        <taxon>Bacillota</taxon>
        <taxon>Clostridia</taxon>
        <taxon>Eubacteriales</taxon>
        <taxon>Oscillospiraceae</taxon>
        <taxon>Ruminococcus</taxon>
    </lineage>
</organism>
<evidence type="ECO:0000256" key="14">
    <source>
        <dbReference type="ARBA" id="ARBA00023316"/>
    </source>
</evidence>
<comment type="cofactor">
    <cofactor evidence="1 16">
        <name>FAD</name>
        <dbReference type="ChEBI" id="CHEBI:57692"/>
    </cofactor>
</comment>
<evidence type="ECO:0000256" key="13">
    <source>
        <dbReference type="ARBA" id="ARBA00023306"/>
    </source>
</evidence>
<dbReference type="Gene3D" id="3.90.78.10">
    <property type="entry name" value="UDP-N-acetylenolpyruvoylglucosamine reductase, C-terminal domain"/>
    <property type="match status" value="1"/>
</dbReference>
<dbReference type="GO" id="GO:0008762">
    <property type="term" value="F:UDP-N-acetylmuramate dehydrogenase activity"/>
    <property type="evidence" value="ECO:0007669"/>
    <property type="project" value="UniProtKB-UniRule"/>
</dbReference>
<dbReference type="InterPro" id="IPR016169">
    <property type="entry name" value="FAD-bd_PCMH_sub2"/>
</dbReference>
<proteinExistence type="inferred from homology"/>
<feature type="active site" description="Proton donor" evidence="16">
    <location>
        <position position="240"/>
    </location>
</feature>
<evidence type="ECO:0000256" key="7">
    <source>
        <dbReference type="ARBA" id="ARBA00022630"/>
    </source>
</evidence>
<dbReference type="PATRIC" id="fig|1341157.4.peg.1493"/>
<evidence type="ECO:0000256" key="9">
    <source>
        <dbReference type="ARBA" id="ARBA00022857"/>
    </source>
</evidence>
<feature type="domain" description="FAD-binding PCMH-type" evidence="17">
    <location>
        <begin position="46"/>
        <end position="211"/>
    </location>
</feature>
<keyword evidence="5 16" id="KW-0963">Cytoplasm</keyword>
<evidence type="ECO:0000256" key="8">
    <source>
        <dbReference type="ARBA" id="ARBA00022827"/>
    </source>
</evidence>
<dbReference type="UniPathway" id="UPA00219"/>
<dbReference type="GO" id="GO:0005829">
    <property type="term" value="C:cytosol"/>
    <property type="evidence" value="ECO:0007669"/>
    <property type="project" value="TreeGrafter"/>
</dbReference>
<dbReference type="GO" id="GO:0009252">
    <property type="term" value="P:peptidoglycan biosynthetic process"/>
    <property type="evidence" value="ECO:0007669"/>
    <property type="project" value="UniProtKB-UniRule"/>
</dbReference>
<dbReference type="GO" id="GO:0071555">
    <property type="term" value="P:cell wall organization"/>
    <property type="evidence" value="ECO:0007669"/>
    <property type="project" value="UniProtKB-KW"/>
</dbReference>
<comment type="similarity">
    <text evidence="16">Belongs to the MurB family.</text>
</comment>
<evidence type="ECO:0000256" key="6">
    <source>
        <dbReference type="ARBA" id="ARBA00022618"/>
    </source>
</evidence>
<protein>
    <recommendedName>
        <fullName evidence="16">UDP-N-acetylenolpyruvoylglucosamine reductase</fullName>
        <ecNumber evidence="16">1.3.1.98</ecNumber>
    </recommendedName>
    <alternativeName>
        <fullName evidence="16">UDP-N-acetylmuramate dehydrogenase</fullName>
    </alternativeName>
</protein>
<keyword evidence="8 16" id="KW-0274">FAD</keyword>
<dbReference type="NCBIfam" id="TIGR00179">
    <property type="entry name" value="murB"/>
    <property type="match status" value="1"/>
</dbReference>
<dbReference type="GO" id="GO:0008360">
    <property type="term" value="P:regulation of cell shape"/>
    <property type="evidence" value="ECO:0007669"/>
    <property type="project" value="UniProtKB-KW"/>
</dbReference>
<keyword evidence="13 16" id="KW-0131">Cell cycle</keyword>
<keyword evidence="11 16" id="KW-0573">Peptidoglycan synthesis</keyword>
<evidence type="ECO:0000256" key="15">
    <source>
        <dbReference type="ARBA" id="ARBA00048914"/>
    </source>
</evidence>
<evidence type="ECO:0000313" key="18">
    <source>
        <dbReference type="EMBL" id="EWM53849.1"/>
    </source>
</evidence>
<evidence type="ECO:0000256" key="4">
    <source>
        <dbReference type="ARBA" id="ARBA00004752"/>
    </source>
</evidence>
<dbReference type="InterPro" id="IPR036318">
    <property type="entry name" value="FAD-bd_PCMH-like_sf"/>
</dbReference>
<dbReference type="Pfam" id="PF02873">
    <property type="entry name" value="MurB_C"/>
    <property type="match status" value="1"/>
</dbReference>
<dbReference type="SUPFAM" id="SSF56176">
    <property type="entry name" value="FAD-binding/transporter-associated domain-like"/>
    <property type="match status" value="1"/>
</dbReference>
<dbReference type="eggNOG" id="COG0812">
    <property type="taxonomic scope" value="Bacteria"/>
</dbReference>
<comment type="function">
    <text evidence="2 16">Cell wall formation.</text>
</comment>
<dbReference type="Proteomes" id="UP000019365">
    <property type="component" value="Unassembled WGS sequence"/>
</dbReference>
<comment type="pathway">
    <text evidence="4 16">Cell wall biogenesis; peptidoglycan biosynthesis.</text>
</comment>
<comment type="catalytic activity">
    <reaction evidence="15 16">
        <text>UDP-N-acetyl-alpha-D-muramate + NADP(+) = UDP-N-acetyl-3-O-(1-carboxyvinyl)-alpha-D-glucosamine + NADPH + H(+)</text>
        <dbReference type="Rhea" id="RHEA:12248"/>
        <dbReference type="ChEBI" id="CHEBI:15378"/>
        <dbReference type="ChEBI" id="CHEBI:57783"/>
        <dbReference type="ChEBI" id="CHEBI:58349"/>
        <dbReference type="ChEBI" id="CHEBI:68483"/>
        <dbReference type="ChEBI" id="CHEBI:70757"/>
        <dbReference type="EC" id="1.3.1.98"/>
    </reaction>
</comment>
<keyword evidence="14 16" id="KW-0961">Cell wall biogenesis/degradation</keyword>
<evidence type="ECO:0000256" key="2">
    <source>
        <dbReference type="ARBA" id="ARBA00003921"/>
    </source>
</evidence>
<accession>W7UQX2</accession>
<sequence length="315" mass="33981">MKLSDNFFVEQGETMLDISEISQLCEELGCKITPECSLREYITFRFGGPCRALISINSAESAAKLIRFMREKGIKYGILGRGSNVLVPDEGFDGVILLFGSDFAGIQVNGSTIRCDAGALLASVCVRAQQLGLTGMENLFGIPGTVGGALYMNAGAYGSEMKDVVVSAEYIDKDCNIRTISAEDMDLSYRHSFFSESENVITSVTVELQKGNADEIKAAMTECMTKRSSKQPLDYPSAGSTFKRPEGSYASLLIEQCGLKGMTCGGAMVSEKHSGFVVNKGYATCADVLELCDKVKSIVKEKTGYVLELEPVILG</sequence>
<dbReference type="InterPro" id="IPR016166">
    <property type="entry name" value="FAD-bd_PCMH"/>
</dbReference>
<gene>
    <name evidence="16" type="primary">murB</name>
    <name evidence="18" type="ORF">RF007C_09055</name>
</gene>
<evidence type="ECO:0000256" key="12">
    <source>
        <dbReference type="ARBA" id="ARBA00023002"/>
    </source>
</evidence>
<evidence type="ECO:0000313" key="19">
    <source>
        <dbReference type="Proteomes" id="UP000019365"/>
    </source>
</evidence>
<keyword evidence="12 16" id="KW-0560">Oxidoreductase</keyword>
<dbReference type="InterPro" id="IPR003170">
    <property type="entry name" value="MurB"/>
</dbReference>
<dbReference type="PANTHER" id="PTHR21071">
    <property type="entry name" value="UDP-N-ACETYLENOLPYRUVOYLGLUCOSAMINE REDUCTASE"/>
    <property type="match status" value="1"/>
</dbReference>
<comment type="subcellular location">
    <subcellularLocation>
        <location evidence="3 16">Cytoplasm</location>
    </subcellularLocation>
</comment>
<dbReference type="PROSITE" id="PS51387">
    <property type="entry name" value="FAD_PCMH"/>
    <property type="match status" value="1"/>
</dbReference>
<feature type="active site" evidence="16">
    <location>
        <position position="190"/>
    </location>
</feature>